<feature type="transmembrane region" description="Helical" evidence="1">
    <location>
        <begin position="20"/>
        <end position="38"/>
    </location>
</feature>
<evidence type="ECO:0000313" key="4">
    <source>
        <dbReference type="Proteomes" id="UP000265566"/>
    </source>
</evidence>
<dbReference type="Gramene" id="rna22331">
    <property type="protein sequence ID" value="RHN60109.1"/>
    <property type="gene ID" value="gene22331"/>
</dbReference>
<comment type="caution">
    <text evidence="3">The sequence shown here is derived from an EMBL/GenBank/DDBJ whole genome shotgun (WGS) entry which is preliminary data.</text>
</comment>
<evidence type="ECO:0000259" key="2">
    <source>
        <dbReference type="Pfam" id="PF07127"/>
    </source>
</evidence>
<gene>
    <name evidence="3" type="ORF">MtrunA17_Chr4g0021781</name>
</gene>
<keyword evidence="1" id="KW-1133">Transmembrane helix</keyword>
<sequence length="84" mass="9488">MQRVENIVTKKKRVENMAEVIKFVNVMLIFISLFPFAMNVDANIISCTQDFDCQTKICPFHLKPKCIVLEILPHSLSGGICGCD</sequence>
<dbReference type="GO" id="GO:0046872">
    <property type="term" value="F:metal ion binding"/>
    <property type="evidence" value="ECO:0007669"/>
    <property type="project" value="InterPro"/>
</dbReference>
<keyword evidence="1" id="KW-0472">Membrane</keyword>
<dbReference type="Pfam" id="PF07127">
    <property type="entry name" value="Nodulin_late"/>
    <property type="match status" value="1"/>
</dbReference>
<dbReference type="Proteomes" id="UP000265566">
    <property type="component" value="Chromosome 4"/>
</dbReference>
<evidence type="ECO:0000256" key="1">
    <source>
        <dbReference type="SAM" id="Phobius"/>
    </source>
</evidence>
<keyword evidence="1" id="KW-0812">Transmembrane</keyword>
<dbReference type="AlphaFoldDB" id="A0A396I3A8"/>
<accession>A0A396I3A8</accession>
<dbReference type="EMBL" id="PSQE01000004">
    <property type="protein sequence ID" value="RHN60109.1"/>
    <property type="molecule type" value="Genomic_DNA"/>
</dbReference>
<evidence type="ECO:0000313" key="3">
    <source>
        <dbReference type="EMBL" id="RHN60109.1"/>
    </source>
</evidence>
<name>A0A396I3A8_MEDTR</name>
<protein>
    <submittedName>
        <fullName evidence="3">Putative Late nodulin</fullName>
    </submittedName>
</protein>
<feature type="domain" description="Late nodulin" evidence="2">
    <location>
        <begin position="17"/>
        <end position="67"/>
    </location>
</feature>
<dbReference type="InterPro" id="IPR009810">
    <property type="entry name" value="Nodulin_late_dom"/>
</dbReference>
<reference evidence="4" key="1">
    <citation type="journal article" date="2018" name="Nat. Plants">
        <title>Whole-genome landscape of Medicago truncatula symbiotic genes.</title>
        <authorList>
            <person name="Pecrix Y."/>
            <person name="Staton S.E."/>
            <person name="Sallet E."/>
            <person name="Lelandais-Briere C."/>
            <person name="Moreau S."/>
            <person name="Carrere S."/>
            <person name="Blein T."/>
            <person name="Jardinaud M.F."/>
            <person name="Latrasse D."/>
            <person name="Zouine M."/>
            <person name="Zahm M."/>
            <person name="Kreplak J."/>
            <person name="Mayjonade B."/>
            <person name="Satge C."/>
            <person name="Perez M."/>
            <person name="Cauet S."/>
            <person name="Marande W."/>
            <person name="Chantry-Darmon C."/>
            <person name="Lopez-Roques C."/>
            <person name="Bouchez O."/>
            <person name="Berard A."/>
            <person name="Debelle F."/>
            <person name="Munos S."/>
            <person name="Bendahmane A."/>
            <person name="Berges H."/>
            <person name="Niebel A."/>
            <person name="Buitink J."/>
            <person name="Frugier F."/>
            <person name="Benhamed M."/>
            <person name="Crespi M."/>
            <person name="Gouzy J."/>
            <person name="Gamas P."/>
        </authorList>
    </citation>
    <scope>NUCLEOTIDE SEQUENCE [LARGE SCALE GENOMIC DNA]</scope>
    <source>
        <strain evidence="4">cv. Jemalong A17</strain>
    </source>
</reference>
<organism evidence="3 4">
    <name type="scientific">Medicago truncatula</name>
    <name type="common">Barrel medic</name>
    <name type="synonym">Medicago tribuloides</name>
    <dbReference type="NCBI Taxonomy" id="3880"/>
    <lineage>
        <taxon>Eukaryota</taxon>
        <taxon>Viridiplantae</taxon>
        <taxon>Streptophyta</taxon>
        <taxon>Embryophyta</taxon>
        <taxon>Tracheophyta</taxon>
        <taxon>Spermatophyta</taxon>
        <taxon>Magnoliopsida</taxon>
        <taxon>eudicotyledons</taxon>
        <taxon>Gunneridae</taxon>
        <taxon>Pentapetalae</taxon>
        <taxon>rosids</taxon>
        <taxon>fabids</taxon>
        <taxon>Fabales</taxon>
        <taxon>Fabaceae</taxon>
        <taxon>Papilionoideae</taxon>
        <taxon>50 kb inversion clade</taxon>
        <taxon>NPAAA clade</taxon>
        <taxon>Hologalegina</taxon>
        <taxon>IRL clade</taxon>
        <taxon>Trifolieae</taxon>
        <taxon>Medicago</taxon>
    </lineage>
</organism>
<proteinExistence type="predicted"/>